<accession>A0A9W9K6U5</accession>
<protein>
    <submittedName>
        <fullName evidence="2">Uncharacterized protein</fullName>
    </submittedName>
</protein>
<dbReference type="RefSeq" id="XP_056473414.1">
    <property type="nucleotide sequence ID" value="XM_056620048.1"/>
</dbReference>
<name>A0A9W9K6U5_9EURO</name>
<dbReference type="AlphaFoldDB" id="A0A9W9K6U5"/>
<keyword evidence="3" id="KW-1185">Reference proteome</keyword>
<sequence length="129" mass="14088">MDVLIMPILILGVEQVGHAVAFVKNIVRAIFSIQLDIRLIYPTSKHANCSPEVGALGEYWTGDSSQRREEDIPNELGQDQQTTTPCFHRSPGSETSSAIVLVDAGAVSWITRRGSEEEGLQSASKFKTS</sequence>
<dbReference type="GeneID" id="81359027"/>
<reference evidence="2" key="1">
    <citation type="submission" date="2022-11" db="EMBL/GenBank/DDBJ databases">
        <authorList>
            <person name="Petersen C."/>
        </authorList>
    </citation>
    <scope>NUCLEOTIDE SEQUENCE</scope>
    <source>
        <strain evidence="2">IBT 30761</strain>
    </source>
</reference>
<organism evidence="2 3">
    <name type="scientific">Penicillium argentinense</name>
    <dbReference type="NCBI Taxonomy" id="1131581"/>
    <lineage>
        <taxon>Eukaryota</taxon>
        <taxon>Fungi</taxon>
        <taxon>Dikarya</taxon>
        <taxon>Ascomycota</taxon>
        <taxon>Pezizomycotina</taxon>
        <taxon>Eurotiomycetes</taxon>
        <taxon>Eurotiomycetidae</taxon>
        <taxon>Eurotiales</taxon>
        <taxon>Aspergillaceae</taxon>
        <taxon>Penicillium</taxon>
    </lineage>
</organism>
<reference evidence="2" key="2">
    <citation type="journal article" date="2023" name="IMA Fungus">
        <title>Comparative genomic study of the Penicillium genus elucidates a diverse pangenome and 15 lateral gene transfer events.</title>
        <authorList>
            <person name="Petersen C."/>
            <person name="Sorensen T."/>
            <person name="Nielsen M.R."/>
            <person name="Sondergaard T.E."/>
            <person name="Sorensen J.L."/>
            <person name="Fitzpatrick D.A."/>
            <person name="Frisvad J.C."/>
            <person name="Nielsen K.L."/>
        </authorList>
    </citation>
    <scope>NUCLEOTIDE SEQUENCE</scope>
    <source>
        <strain evidence="2">IBT 30761</strain>
    </source>
</reference>
<dbReference type="Proteomes" id="UP001149074">
    <property type="component" value="Unassembled WGS sequence"/>
</dbReference>
<evidence type="ECO:0000313" key="2">
    <source>
        <dbReference type="EMBL" id="KAJ5095264.1"/>
    </source>
</evidence>
<evidence type="ECO:0000256" key="1">
    <source>
        <dbReference type="SAM" id="MobiDB-lite"/>
    </source>
</evidence>
<proteinExistence type="predicted"/>
<evidence type="ECO:0000313" key="3">
    <source>
        <dbReference type="Proteomes" id="UP001149074"/>
    </source>
</evidence>
<feature type="region of interest" description="Disordered" evidence="1">
    <location>
        <begin position="62"/>
        <end position="95"/>
    </location>
</feature>
<comment type="caution">
    <text evidence="2">The sequence shown here is derived from an EMBL/GenBank/DDBJ whole genome shotgun (WGS) entry which is preliminary data.</text>
</comment>
<gene>
    <name evidence="2" type="ORF">N7532_007555</name>
</gene>
<dbReference type="EMBL" id="JAPQKI010000006">
    <property type="protein sequence ID" value="KAJ5095264.1"/>
    <property type="molecule type" value="Genomic_DNA"/>
</dbReference>